<name>A0A1M6AFW5_9BACE</name>
<dbReference type="SUPFAM" id="SSF48452">
    <property type="entry name" value="TPR-like"/>
    <property type="match status" value="1"/>
</dbReference>
<dbReference type="EMBL" id="FQZN01000001">
    <property type="protein sequence ID" value="SHI35113.1"/>
    <property type="molecule type" value="Genomic_DNA"/>
</dbReference>
<feature type="coiled-coil region" evidence="1">
    <location>
        <begin position="37"/>
        <end position="64"/>
    </location>
</feature>
<protein>
    <recommendedName>
        <fullName evidence="4">DUF6377 domain-containing protein</fullName>
    </recommendedName>
</protein>
<dbReference type="Proteomes" id="UP000184192">
    <property type="component" value="Unassembled WGS sequence"/>
</dbReference>
<dbReference type="InterPro" id="IPR045957">
    <property type="entry name" value="DUF6377"/>
</dbReference>
<evidence type="ECO:0000256" key="2">
    <source>
        <dbReference type="SAM" id="Phobius"/>
    </source>
</evidence>
<keyword evidence="6" id="KW-1185">Reference proteome</keyword>
<feature type="chain" id="PRO_5009915782" description="DUF6377 domain-containing protein" evidence="3">
    <location>
        <begin position="20"/>
        <end position="538"/>
    </location>
</feature>
<gene>
    <name evidence="5" type="ORF">SAMN05444350_101221</name>
</gene>
<keyword evidence="2" id="KW-0812">Transmembrane</keyword>
<keyword evidence="1" id="KW-0175">Coiled coil</keyword>
<dbReference type="InterPro" id="IPR011990">
    <property type="entry name" value="TPR-like_helical_dom_sf"/>
</dbReference>
<dbReference type="eggNOG" id="COG2197">
    <property type="taxonomic scope" value="Bacteria"/>
</dbReference>
<keyword evidence="2" id="KW-1133">Transmembrane helix</keyword>
<evidence type="ECO:0000313" key="5">
    <source>
        <dbReference type="EMBL" id="SHI35113.1"/>
    </source>
</evidence>
<dbReference type="AlphaFoldDB" id="A0A1M6AFW5"/>
<evidence type="ECO:0000259" key="4">
    <source>
        <dbReference type="Pfam" id="PF19904"/>
    </source>
</evidence>
<accession>A0A1M6AFW5</accession>
<proteinExistence type="predicted"/>
<dbReference type="GeneID" id="92710468"/>
<feature type="signal peptide" evidence="3">
    <location>
        <begin position="1"/>
        <end position="19"/>
    </location>
</feature>
<dbReference type="Gene3D" id="1.25.40.10">
    <property type="entry name" value="Tetratricopeptide repeat domain"/>
    <property type="match status" value="1"/>
</dbReference>
<feature type="coiled-coil region" evidence="1">
    <location>
        <begin position="355"/>
        <end position="385"/>
    </location>
</feature>
<evidence type="ECO:0000256" key="1">
    <source>
        <dbReference type="SAM" id="Coils"/>
    </source>
</evidence>
<dbReference type="Pfam" id="PF19904">
    <property type="entry name" value="DUF6377"/>
    <property type="match status" value="1"/>
</dbReference>
<sequence length="538" mass="62576">MKKSLFLLFLLSVTGCLRGYSASLPLDTMLVQLDTHLANSKQYIDRKEKQIAEWRRKLGEAVSDEKRYEASIHLFDEYKSYKYDSAYTYANRSLHLAEKLHNRGYVAEANGGIVFCLLSSGLFKEAFDVISRIDITDVSLSSRIAYYSLYSRLYYDIADYNHEAPFQNEYIEKGSLYTDSLLRLLPEKSLKWWYSVGQKQMKERQYDASISSFSTLLQRKDLDPHTEAIVSSSLGWMYYGRNDKELAMTYLIRAAIGDIRSATKETTALRVLAGLLYERGDINRANNYVRLALEDANFYNARHRKIEVGSILPIIEQDRFDIVKKQRNVLIGFVSLVSLLFILLLIATLIIYKQVKKLRTARHTIEERNQQLQQTNNQLSEANNIKDEYIGYSFYLNSEYIDKMETLYKMINRKIAARQYDDLRTSFKEADLNKERDNMYASFDETFLKLFPGFIAAYNKLFPAEEHTRSENEKSLTSEMRIFALIRLGICETERIAKFLNYSIHTINTYKTRVKNKSLVSNEQFEAKIMEIAAVAPQ</sequence>
<organism evidence="5 6">
    <name type="scientific">Bacteroides stercorirosoris</name>
    <dbReference type="NCBI Taxonomy" id="871324"/>
    <lineage>
        <taxon>Bacteria</taxon>
        <taxon>Pseudomonadati</taxon>
        <taxon>Bacteroidota</taxon>
        <taxon>Bacteroidia</taxon>
        <taxon>Bacteroidales</taxon>
        <taxon>Bacteroidaceae</taxon>
        <taxon>Bacteroides</taxon>
    </lineage>
</organism>
<evidence type="ECO:0000313" key="6">
    <source>
        <dbReference type="Proteomes" id="UP000184192"/>
    </source>
</evidence>
<keyword evidence="3" id="KW-0732">Signal</keyword>
<dbReference type="PROSITE" id="PS51257">
    <property type="entry name" value="PROKAR_LIPOPROTEIN"/>
    <property type="match status" value="1"/>
</dbReference>
<dbReference type="RefSeq" id="WP_025830491.1">
    <property type="nucleotide sequence ID" value="NZ_FQZN01000001.1"/>
</dbReference>
<reference evidence="6" key="1">
    <citation type="submission" date="2016-11" db="EMBL/GenBank/DDBJ databases">
        <authorList>
            <person name="Varghese N."/>
            <person name="Submissions S."/>
        </authorList>
    </citation>
    <scope>NUCLEOTIDE SEQUENCE [LARGE SCALE GENOMIC DNA]</scope>
    <source>
        <strain evidence="6">DSM 26884</strain>
    </source>
</reference>
<evidence type="ECO:0000256" key="3">
    <source>
        <dbReference type="SAM" id="SignalP"/>
    </source>
</evidence>
<keyword evidence="2" id="KW-0472">Membrane</keyword>
<feature type="transmembrane region" description="Helical" evidence="2">
    <location>
        <begin position="329"/>
        <end position="352"/>
    </location>
</feature>
<feature type="domain" description="DUF6377" evidence="4">
    <location>
        <begin position="258"/>
        <end position="497"/>
    </location>
</feature>